<dbReference type="KEGG" id="vg:26522972"/>
<gene>
    <name evidence="1" type="ORF">KB57_016</name>
</gene>
<reference evidence="1 2" key="1">
    <citation type="submission" date="2015-10" db="EMBL/GenBank/DDBJ databases">
        <title>Complete genome sequence of Klebsiella pneumoniae bacteriophage vB_KpnM_KB57.</title>
        <authorList>
            <person name="Volozhantsev N.V."/>
            <person name="Popova A.V."/>
            <person name="Krasilnikova V.M."/>
            <person name="Bogun A.G."/>
        </authorList>
    </citation>
    <scope>NUCLEOTIDE SEQUENCE [LARGE SCALE GENOMIC DNA]</scope>
</reference>
<dbReference type="EMBL" id="KT934943">
    <property type="protein sequence ID" value="ALM02409.1"/>
    <property type="molecule type" value="Genomic_DNA"/>
</dbReference>
<dbReference type="RefSeq" id="YP_009187629.1">
    <property type="nucleotide sequence ID" value="NC_028659.1"/>
</dbReference>
<protein>
    <submittedName>
        <fullName evidence="1">Uncharacterized protein</fullName>
    </submittedName>
</protein>
<dbReference type="Proteomes" id="UP000203990">
    <property type="component" value="Segment"/>
</dbReference>
<sequence>MFPNKPKEATHYFMYPGHPTPGGNWAYYVSFFRKVAGEWMVYTTDTDNEYPGWSLASRRYKNKSFETMIEYLQEI</sequence>
<keyword evidence="2" id="KW-1185">Reference proteome</keyword>
<name>A0A0S1RUS4_9CAUD</name>
<proteinExistence type="predicted"/>
<dbReference type="GeneID" id="26522972"/>
<accession>A0A0S1RUS4</accession>
<evidence type="ECO:0000313" key="2">
    <source>
        <dbReference type="Proteomes" id="UP000203990"/>
    </source>
</evidence>
<organism evidence="1 2">
    <name type="scientific">Klebsiella phage vB_KpnM_KB57</name>
    <dbReference type="NCBI Taxonomy" id="1719140"/>
    <lineage>
        <taxon>Viruses</taxon>
        <taxon>Duplodnaviria</taxon>
        <taxon>Heunggongvirae</taxon>
        <taxon>Uroviricota</taxon>
        <taxon>Caudoviricetes</taxon>
        <taxon>Vequintavirinae</taxon>
        <taxon>Mydovirus</taxon>
        <taxon>Mydovirus KB57</taxon>
    </lineage>
</organism>
<evidence type="ECO:0000313" key="1">
    <source>
        <dbReference type="EMBL" id="ALM02409.1"/>
    </source>
</evidence>